<gene>
    <name evidence="1" type="ORF">IAB74_03760</name>
</gene>
<dbReference type="EMBL" id="DVFK01000057">
    <property type="protein sequence ID" value="HIQ67609.1"/>
    <property type="molecule type" value="Genomic_DNA"/>
</dbReference>
<sequence>MEQNHTEIFHQLMEEARKQIPLHPEAEQVSVLRTEKNQVCCLALPDAVNAQKELEGFFGMLREKDDCRVSHVVAMWNSGTVEIPSFAFRKGLLLLDAGNRETLILLPSLLYKTLQWSMPG</sequence>
<reference evidence="1" key="2">
    <citation type="journal article" date="2021" name="PeerJ">
        <title>Extensive microbial diversity within the chicken gut microbiome revealed by metagenomics and culture.</title>
        <authorList>
            <person name="Gilroy R."/>
            <person name="Ravi A."/>
            <person name="Getino M."/>
            <person name="Pursley I."/>
            <person name="Horton D.L."/>
            <person name="Alikhan N.F."/>
            <person name="Baker D."/>
            <person name="Gharbi K."/>
            <person name="Hall N."/>
            <person name="Watson M."/>
            <person name="Adriaenssens E.M."/>
            <person name="Foster-Nyarko E."/>
            <person name="Jarju S."/>
            <person name="Secka A."/>
            <person name="Antonio M."/>
            <person name="Oren A."/>
            <person name="Chaudhuri R.R."/>
            <person name="La Ragione R."/>
            <person name="Hildebrand F."/>
            <person name="Pallen M.J."/>
        </authorList>
    </citation>
    <scope>NUCLEOTIDE SEQUENCE</scope>
    <source>
        <strain evidence="1">13361</strain>
    </source>
</reference>
<comment type="caution">
    <text evidence="1">The sequence shown here is derived from an EMBL/GenBank/DDBJ whole genome shotgun (WGS) entry which is preliminary data.</text>
</comment>
<dbReference type="AlphaFoldDB" id="A0A9D1CMS5"/>
<dbReference type="Proteomes" id="UP000886796">
    <property type="component" value="Unassembled WGS sequence"/>
</dbReference>
<accession>A0A9D1CMS5</accession>
<name>A0A9D1CMS5_9FIRM</name>
<proteinExistence type="predicted"/>
<organism evidence="1 2">
    <name type="scientific">Candidatus Faecousia excrementigallinarum</name>
    <dbReference type="NCBI Taxonomy" id="2840806"/>
    <lineage>
        <taxon>Bacteria</taxon>
        <taxon>Bacillati</taxon>
        <taxon>Bacillota</taxon>
        <taxon>Clostridia</taxon>
        <taxon>Eubacteriales</taxon>
        <taxon>Oscillospiraceae</taxon>
        <taxon>Faecousia</taxon>
    </lineage>
</organism>
<evidence type="ECO:0000313" key="1">
    <source>
        <dbReference type="EMBL" id="HIQ67609.1"/>
    </source>
</evidence>
<protein>
    <submittedName>
        <fullName evidence="1">Uncharacterized protein</fullName>
    </submittedName>
</protein>
<reference evidence="1" key="1">
    <citation type="submission" date="2020-10" db="EMBL/GenBank/DDBJ databases">
        <authorList>
            <person name="Gilroy R."/>
        </authorList>
    </citation>
    <scope>NUCLEOTIDE SEQUENCE</scope>
    <source>
        <strain evidence="1">13361</strain>
    </source>
</reference>
<evidence type="ECO:0000313" key="2">
    <source>
        <dbReference type="Proteomes" id="UP000886796"/>
    </source>
</evidence>